<organism evidence="1 2">
    <name type="scientific">Carnobacterium maltaromaticum LMA28</name>
    <dbReference type="NCBI Taxonomy" id="1234679"/>
    <lineage>
        <taxon>Bacteria</taxon>
        <taxon>Bacillati</taxon>
        <taxon>Bacillota</taxon>
        <taxon>Bacilli</taxon>
        <taxon>Lactobacillales</taxon>
        <taxon>Carnobacteriaceae</taxon>
        <taxon>Carnobacterium</taxon>
    </lineage>
</organism>
<dbReference type="RefSeq" id="WP_015076034.1">
    <property type="nucleotide sequence ID" value="NC_019425.2"/>
</dbReference>
<evidence type="ECO:0000313" key="2">
    <source>
        <dbReference type="Proteomes" id="UP000000212"/>
    </source>
</evidence>
<dbReference type="AlphaFoldDB" id="K8EQ82"/>
<protein>
    <submittedName>
        <fullName evidence="1">Uncharacterized domain protein</fullName>
    </submittedName>
</protein>
<gene>
    <name evidence="1" type="ORF">BN424_1244</name>
</gene>
<proteinExistence type="predicted"/>
<name>K8EQ82_CARML</name>
<dbReference type="STRING" id="1234679.BN424_1244"/>
<keyword evidence="2" id="KW-1185">Reference proteome</keyword>
<evidence type="ECO:0000313" key="1">
    <source>
        <dbReference type="EMBL" id="CCO10686.2"/>
    </source>
</evidence>
<dbReference type="EMBL" id="HE999757">
    <property type="protein sequence ID" value="CCO10686.2"/>
    <property type="molecule type" value="Genomic_DNA"/>
</dbReference>
<sequence length="64" mass="7072">MKAEDIKGLMPDQIKDKFALPNLPECVGEVTLPKGSNFRIGEVSPLFSSSCDGIQFDLKVKFQN</sequence>
<dbReference type="KEGG" id="cml:BN424_1244"/>
<accession>K8EQ82</accession>
<dbReference type="Proteomes" id="UP000000212">
    <property type="component" value="Chromosome"/>
</dbReference>
<dbReference type="HOGENOM" id="CLU_2859446_0_0_9"/>
<reference evidence="2" key="1">
    <citation type="journal article" date="2013" name="Genome Announc.">
        <title>Complete Chromosome Sequence of Carnobacterium maltaromaticum LMA 28.</title>
        <authorList>
            <person name="Cailliez-Grimal C."/>
            <person name="Chaillou S."/>
            <person name="Anba-Mondoloni J."/>
            <person name="Loux V."/>
            <person name="Afzal M.I."/>
            <person name="Rahman A."/>
            <person name="Kergourlay G."/>
            <person name="Champomier-Verges M.C."/>
            <person name="Zagorec M."/>
            <person name="Dalgaard P."/>
            <person name="Leisner J.J."/>
            <person name="Prevost H."/>
            <person name="Revol-Junelles A.M."/>
            <person name="Borges F."/>
        </authorList>
    </citation>
    <scope>NUCLEOTIDE SEQUENCE</scope>
    <source>
        <strain evidence="2">LMA28</strain>
    </source>
</reference>